<protein>
    <submittedName>
        <fullName evidence="3">Uncharacterized protein</fullName>
    </submittedName>
</protein>
<dbReference type="Proteomes" id="UP000481861">
    <property type="component" value="Unassembled WGS sequence"/>
</dbReference>
<comment type="caution">
    <text evidence="3">The sequence shown here is derived from an EMBL/GenBank/DDBJ whole genome shotgun (WGS) entry which is preliminary data.</text>
</comment>
<feature type="chain" id="PRO_5028814328" evidence="2">
    <location>
        <begin position="23"/>
        <end position="161"/>
    </location>
</feature>
<evidence type="ECO:0000313" key="3">
    <source>
        <dbReference type="EMBL" id="KAF2867766.1"/>
    </source>
</evidence>
<proteinExistence type="predicted"/>
<sequence length="161" mass="17840">MRLTSTLIYGLALALLTPLAATQNHWNPHPVHQGYNGLYLEPRDATGTWNMTMQVSPDRDCQTPAMLYEGDPREVASRACDALPEMYAEKESNRYQSVKWTGSSLARQNCIGMFLRDWRSRCGARIRERFPTKISTSGGGGGGEDGRIELGDRVNSAVTST</sequence>
<feature type="signal peptide" evidence="2">
    <location>
        <begin position="1"/>
        <end position="22"/>
    </location>
</feature>
<keyword evidence="2" id="KW-0732">Signal</keyword>
<name>A0A7C8I2Q7_9PLEO</name>
<accession>A0A7C8I2Q7</accession>
<dbReference type="AlphaFoldDB" id="A0A7C8I2Q7"/>
<dbReference type="EMBL" id="JAADJZ010000022">
    <property type="protein sequence ID" value="KAF2867766.1"/>
    <property type="molecule type" value="Genomic_DNA"/>
</dbReference>
<keyword evidence="4" id="KW-1185">Reference proteome</keyword>
<feature type="region of interest" description="Disordered" evidence="1">
    <location>
        <begin position="133"/>
        <end position="161"/>
    </location>
</feature>
<organism evidence="3 4">
    <name type="scientific">Massariosphaeria phaeospora</name>
    <dbReference type="NCBI Taxonomy" id="100035"/>
    <lineage>
        <taxon>Eukaryota</taxon>
        <taxon>Fungi</taxon>
        <taxon>Dikarya</taxon>
        <taxon>Ascomycota</taxon>
        <taxon>Pezizomycotina</taxon>
        <taxon>Dothideomycetes</taxon>
        <taxon>Pleosporomycetidae</taxon>
        <taxon>Pleosporales</taxon>
        <taxon>Pleosporales incertae sedis</taxon>
        <taxon>Massariosphaeria</taxon>
    </lineage>
</organism>
<evidence type="ECO:0000256" key="1">
    <source>
        <dbReference type="SAM" id="MobiDB-lite"/>
    </source>
</evidence>
<gene>
    <name evidence="3" type="ORF">BDV95DRAFT_597962</name>
</gene>
<evidence type="ECO:0000256" key="2">
    <source>
        <dbReference type="SAM" id="SignalP"/>
    </source>
</evidence>
<evidence type="ECO:0000313" key="4">
    <source>
        <dbReference type="Proteomes" id="UP000481861"/>
    </source>
</evidence>
<reference evidence="3 4" key="1">
    <citation type="submission" date="2020-01" db="EMBL/GenBank/DDBJ databases">
        <authorList>
            <consortium name="DOE Joint Genome Institute"/>
            <person name="Haridas S."/>
            <person name="Albert R."/>
            <person name="Binder M."/>
            <person name="Bloem J."/>
            <person name="Labutti K."/>
            <person name="Salamov A."/>
            <person name="Andreopoulos B."/>
            <person name="Baker S.E."/>
            <person name="Barry K."/>
            <person name="Bills G."/>
            <person name="Bluhm B.H."/>
            <person name="Cannon C."/>
            <person name="Castanera R."/>
            <person name="Culley D.E."/>
            <person name="Daum C."/>
            <person name="Ezra D."/>
            <person name="Gonzalez J.B."/>
            <person name="Henrissat B."/>
            <person name="Kuo A."/>
            <person name="Liang C."/>
            <person name="Lipzen A."/>
            <person name="Lutzoni F."/>
            <person name="Magnuson J."/>
            <person name="Mondo S."/>
            <person name="Nolan M."/>
            <person name="Ohm R."/>
            <person name="Pangilinan J."/>
            <person name="Park H.-J.H."/>
            <person name="Ramirez L."/>
            <person name="Alfaro M."/>
            <person name="Sun H."/>
            <person name="Tritt A."/>
            <person name="Yoshinaga Y."/>
            <person name="Zwiers L.-H.L."/>
            <person name="Turgeon B.G."/>
            <person name="Goodwin S.B."/>
            <person name="Spatafora J.W."/>
            <person name="Crous P.W."/>
            <person name="Grigoriev I.V."/>
        </authorList>
    </citation>
    <scope>NUCLEOTIDE SEQUENCE [LARGE SCALE GENOMIC DNA]</scope>
    <source>
        <strain evidence="3 4">CBS 611.86</strain>
    </source>
</reference>